<protein>
    <submittedName>
        <fullName evidence="3">Uncharacterized protein</fullName>
    </submittedName>
</protein>
<accession>A0A813GB00</accession>
<dbReference type="AlphaFoldDB" id="A0A813GB00"/>
<evidence type="ECO:0000256" key="1">
    <source>
        <dbReference type="SAM" id="Coils"/>
    </source>
</evidence>
<evidence type="ECO:0000256" key="2">
    <source>
        <dbReference type="SAM" id="MobiDB-lite"/>
    </source>
</evidence>
<feature type="compositionally biased region" description="Low complexity" evidence="2">
    <location>
        <begin position="382"/>
        <end position="391"/>
    </location>
</feature>
<evidence type="ECO:0000313" key="4">
    <source>
        <dbReference type="Proteomes" id="UP000654075"/>
    </source>
</evidence>
<dbReference type="EMBL" id="CAJNNV010027943">
    <property type="protein sequence ID" value="CAE8622286.1"/>
    <property type="molecule type" value="Genomic_DNA"/>
</dbReference>
<keyword evidence="4" id="KW-1185">Reference proteome</keyword>
<gene>
    <name evidence="3" type="ORF">PGLA1383_LOCUS39742</name>
</gene>
<reference evidence="3" key="1">
    <citation type="submission" date="2021-02" db="EMBL/GenBank/DDBJ databases">
        <authorList>
            <person name="Dougan E. K."/>
            <person name="Rhodes N."/>
            <person name="Thang M."/>
            <person name="Chan C."/>
        </authorList>
    </citation>
    <scope>NUCLEOTIDE SEQUENCE</scope>
</reference>
<keyword evidence="1" id="KW-0175">Coiled coil</keyword>
<feature type="compositionally biased region" description="Basic and acidic residues" evidence="2">
    <location>
        <begin position="369"/>
        <end position="381"/>
    </location>
</feature>
<feature type="coiled-coil region" evidence="1">
    <location>
        <begin position="136"/>
        <end position="175"/>
    </location>
</feature>
<feature type="coiled-coil region" evidence="1">
    <location>
        <begin position="218"/>
        <end position="275"/>
    </location>
</feature>
<sequence length="435" mass="48056">MSDDADDYHNMELSRRSIQIFDIQKELTNARARVQDAEDRSTALNRNLGNLKVEIAIRDSKAKELQDEAVRLEARGKDAAQAEADAAAVGRAQSERLQQEGAQAAESLNLARASAEDAQRGARDDEAEVGAVRIVLEMRQREIAQVREDLAADEAEEEAREARRATDRLEQASMRVGLAERAAAKAAEGIQGVQVELARLETGLAMEKEGSEGLRSSLASTEEKRREVASKFAALEKQLEALGARCEAAKLGEALATSKQQHQRLQQDVAGLKHRTMLETQSVQGALDETRRMMSDHLSETQRHLDETTSKVDSPYVALLVSLSEAKETAALRQATRRRLQQEADALEAEVRLGEAALREELSAARQELQDAGRRGRDQEQALRSSEAAAAEAERGAVLQERLLREKLQELWAGLGVQVKATDSDRRFDPPPRQF</sequence>
<proteinExistence type="predicted"/>
<feature type="region of interest" description="Disordered" evidence="2">
    <location>
        <begin position="369"/>
        <end position="391"/>
    </location>
</feature>
<evidence type="ECO:0000313" key="3">
    <source>
        <dbReference type="EMBL" id="CAE8622286.1"/>
    </source>
</evidence>
<organism evidence="3 4">
    <name type="scientific">Polarella glacialis</name>
    <name type="common">Dinoflagellate</name>
    <dbReference type="NCBI Taxonomy" id="89957"/>
    <lineage>
        <taxon>Eukaryota</taxon>
        <taxon>Sar</taxon>
        <taxon>Alveolata</taxon>
        <taxon>Dinophyceae</taxon>
        <taxon>Suessiales</taxon>
        <taxon>Suessiaceae</taxon>
        <taxon>Polarella</taxon>
    </lineage>
</organism>
<feature type="compositionally biased region" description="Low complexity" evidence="2">
    <location>
        <begin position="81"/>
        <end position="92"/>
    </location>
</feature>
<dbReference type="Proteomes" id="UP000654075">
    <property type="component" value="Unassembled WGS sequence"/>
</dbReference>
<feature type="region of interest" description="Disordered" evidence="2">
    <location>
        <begin position="75"/>
        <end position="104"/>
    </location>
</feature>
<comment type="caution">
    <text evidence="3">The sequence shown here is derived from an EMBL/GenBank/DDBJ whole genome shotgun (WGS) entry which is preliminary data.</text>
</comment>
<dbReference type="OrthoDB" id="10307574at2759"/>
<name>A0A813GB00_POLGL</name>